<gene>
    <name evidence="2" type="ORF">H5V45_07660</name>
</gene>
<dbReference type="PANTHER" id="PTHR39175">
    <property type="entry name" value="FAMILY PROTEIN, PUTATIVE (AFU_ORTHOLOGUE AFUA_3G15060)-RELATED"/>
    <property type="match status" value="1"/>
</dbReference>
<dbReference type="Pfam" id="PF00903">
    <property type="entry name" value="Glyoxalase"/>
    <property type="match status" value="1"/>
</dbReference>
<dbReference type="InterPro" id="IPR004360">
    <property type="entry name" value="Glyas_Fos-R_dOase_dom"/>
</dbReference>
<dbReference type="InterPro" id="IPR037523">
    <property type="entry name" value="VOC_core"/>
</dbReference>
<dbReference type="AlphaFoldDB" id="A0A7X0RF67"/>
<keyword evidence="3" id="KW-1185">Reference proteome</keyword>
<protein>
    <submittedName>
        <fullName evidence="2">VOC family protein</fullName>
    </submittedName>
</protein>
<dbReference type="RefSeq" id="WP_185252382.1">
    <property type="nucleotide sequence ID" value="NZ_JACKXE010000001.1"/>
</dbReference>
<comment type="caution">
    <text evidence="2">The sequence shown here is derived from an EMBL/GenBank/DDBJ whole genome shotgun (WGS) entry which is preliminary data.</text>
</comment>
<dbReference type="EMBL" id="JACKXE010000001">
    <property type="protein sequence ID" value="MBB6627196.1"/>
    <property type="molecule type" value="Genomic_DNA"/>
</dbReference>
<dbReference type="PANTHER" id="PTHR39175:SF1">
    <property type="entry name" value="FAMILY PROTEIN, PUTATIVE (AFU_ORTHOLOGUE AFUA_3G15060)-RELATED"/>
    <property type="match status" value="1"/>
</dbReference>
<proteinExistence type="predicted"/>
<dbReference type="PROSITE" id="PS51819">
    <property type="entry name" value="VOC"/>
    <property type="match status" value="1"/>
</dbReference>
<sequence>MRLHHVQVACPRGAEDDARRFYADALGLTEVEKPPDLAGRGGAWFRAYDAEGVVTAEIHVGVEDPFAPARKAHPALLLDHAAELDVLAGRLTAAGFEVDLSQRHTFPGYERLHTFDAHGNRVEVLAPPVTPEP</sequence>
<dbReference type="Gene3D" id="3.10.180.10">
    <property type="entry name" value="2,3-Dihydroxybiphenyl 1,2-Dioxygenase, domain 1"/>
    <property type="match status" value="1"/>
</dbReference>
<evidence type="ECO:0000313" key="3">
    <source>
        <dbReference type="Proteomes" id="UP000523955"/>
    </source>
</evidence>
<accession>A0A7X0RF67</accession>
<feature type="domain" description="VOC" evidence="1">
    <location>
        <begin position="2"/>
        <end position="127"/>
    </location>
</feature>
<organism evidence="2 3">
    <name type="scientific">Nocardioides luti</name>
    <dbReference type="NCBI Taxonomy" id="2761101"/>
    <lineage>
        <taxon>Bacteria</taxon>
        <taxon>Bacillati</taxon>
        <taxon>Actinomycetota</taxon>
        <taxon>Actinomycetes</taxon>
        <taxon>Propionibacteriales</taxon>
        <taxon>Nocardioidaceae</taxon>
        <taxon>Nocardioides</taxon>
    </lineage>
</organism>
<dbReference type="InterPro" id="IPR029068">
    <property type="entry name" value="Glyas_Bleomycin-R_OHBP_Dase"/>
</dbReference>
<reference evidence="2 3" key="1">
    <citation type="submission" date="2020-08" db="EMBL/GenBank/DDBJ databases">
        <authorList>
            <person name="Seo M.-J."/>
        </authorList>
    </citation>
    <scope>NUCLEOTIDE SEQUENCE [LARGE SCALE GENOMIC DNA]</scope>
    <source>
        <strain evidence="2 3">KIGAM211</strain>
    </source>
</reference>
<evidence type="ECO:0000259" key="1">
    <source>
        <dbReference type="PROSITE" id="PS51819"/>
    </source>
</evidence>
<dbReference type="Proteomes" id="UP000523955">
    <property type="component" value="Unassembled WGS sequence"/>
</dbReference>
<name>A0A7X0RF67_9ACTN</name>
<evidence type="ECO:0000313" key="2">
    <source>
        <dbReference type="EMBL" id="MBB6627196.1"/>
    </source>
</evidence>
<dbReference type="SUPFAM" id="SSF54593">
    <property type="entry name" value="Glyoxalase/Bleomycin resistance protein/Dihydroxybiphenyl dioxygenase"/>
    <property type="match status" value="1"/>
</dbReference>